<dbReference type="Proteomes" id="UP000503840">
    <property type="component" value="Unassembled WGS sequence"/>
</dbReference>
<dbReference type="RefSeq" id="WP_174404662.1">
    <property type="nucleotide sequence ID" value="NZ_BLVO01000012.1"/>
</dbReference>
<reference evidence="1 2" key="1">
    <citation type="submission" date="2020-05" db="EMBL/GenBank/DDBJ databases">
        <title>Draft genome sequence of Desulfovibrio sp. strain HN2T.</title>
        <authorList>
            <person name="Ueno A."/>
            <person name="Tamazawa S."/>
            <person name="Tamamura S."/>
            <person name="Murakami T."/>
            <person name="Kiyama T."/>
            <person name="Inomata H."/>
            <person name="Amano Y."/>
            <person name="Miyakawa K."/>
            <person name="Tamaki H."/>
            <person name="Naganuma T."/>
            <person name="Kaneko K."/>
        </authorList>
    </citation>
    <scope>NUCLEOTIDE SEQUENCE [LARGE SCALE GENOMIC DNA]</scope>
    <source>
        <strain evidence="1 2">HN2</strain>
    </source>
</reference>
<dbReference type="EMBL" id="BLVO01000012">
    <property type="protein sequence ID" value="GFM33014.1"/>
    <property type="molecule type" value="Genomic_DNA"/>
</dbReference>
<name>A0A7J0BIV4_9BACT</name>
<evidence type="ECO:0000313" key="2">
    <source>
        <dbReference type="Proteomes" id="UP000503840"/>
    </source>
</evidence>
<organism evidence="1 2">
    <name type="scientific">Desulfovibrio subterraneus</name>
    <dbReference type="NCBI Taxonomy" id="2718620"/>
    <lineage>
        <taxon>Bacteria</taxon>
        <taxon>Pseudomonadati</taxon>
        <taxon>Thermodesulfobacteriota</taxon>
        <taxon>Desulfovibrionia</taxon>
        <taxon>Desulfovibrionales</taxon>
        <taxon>Desulfovibrionaceae</taxon>
        <taxon>Desulfovibrio</taxon>
    </lineage>
</organism>
<keyword evidence="2" id="KW-1185">Reference proteome</keyword>
<evidence type="ECO:0000313" key="1">
    <source>
        <dbReference type="EMBL" id="GFM33014.1"/>
    </source>
</evidence>
<dbReference type="AlphaFoldDB" id="A0A7J0BIV4"/>
<sequence>MSSVNILQSSFNGGELSPLMDARVDQSRYGNGCSLLRNMFVHPHGPASRRPGLRYAGGCKYHERRARLIPFAFSVDQSYALECGHLYMRVWKDGGQVVREDGTPVEVATPWTEEDLEGLKFCQSADVMYIVSPAHAPRKIMRHAHDDWRVAGLVFGSGVIKPAGLAGKAVGASGTREYSYVVTAVNKDTEEESLPSEPVRVQAASSLNVDDRIELSWDVPEGNYEYRIYKCWNDSESYGFVGRASSGSWVDRGATPDFDDGPPEIRNPFTEEGSYPSVVQFFQQRLCFASSRQKPQTVWTSQSGNYENLNVSNPLRADDAVTATIAADRVNAIRWMLPTKELLIGTVGGEWIMSGVNGEPLSPMSVAFQRQTVRGSADIMPIVIGSTVLFVQRCGKVVREFRYSLDVDGYDAGDLTVLSEHMTRDSMVREWAYQQSPHSIVWCVLENGALVAFTYEREHKVVGWHRHDTDGVFESICTIPGLGGDELWCIVRREIEGVPRRYVERLASYFAGGGMRDAFFVDSGLTYEGAPQDEMVGLEHLEGKTVSILTDGWVHPDRVVTGGRVVLDRAASLVHVGLGFVSDLSPMKPEVPLRDGTAQGRTKRISRLWVRLHESLGLKVGPDASRLREVVFRKGSDALGQAIPLFTGDKVAEFDAGYSPDAGILVRQDYPLPMTVLALIAQLEVGDR</sequence>
<accession>A0A7J0BIV4</accession>
<gene>
    <name evidence="1" type="ORF">DSM101010T_13790</name>
</gene>
<proteinExistence type="predicted"/>
<protein>
    <submittedName>
        <fullName evidence="1">Uncharacterized protein</fullName>
    </submittedName>
</protein>
<comment type="caution">
    <text evidence="1">The sequence shown here is derived from an EMBL/GenBank/DDBJ whole genome shotgun (WGS) entry which is preliminary data.</text>
</comment>